<reference evidence="1" key="1">
    <citation type="submission" date="2022-11" db="EMBL/GenBank/DDBJ databases">
        <authorList>
            <person name="Hyden B.L."/>
            <person name="Feng K."/>
            <person name="Yates T."/>
            <person name="Jawdy S."/>
            <person name="Smart L.B."/>
            <person name="Muchero W."/>
        </authorList>
    </citation>
    <scope>NUCLEOTIDE SEQUENCE</scope>
    <source>
        <tissue evidence="1">Shoot tip</tissue>
    </source>
</reference>
<evidence type="ECO:0000313" key="1">
    <source>
        <dbReference type="EMBL" id="KAJ6725965.1"/>
    </source>
</evidence>
<comment type="caution">
    <text evidence="1">The sequence shown here is derived from an EMBL/GenBank/DDBJ whole genome shotgun (WGS) entry which is preliminary data.</text>
</comment>
<accession>A0A9Q0U9J1</accession>
<protein>
    <submittedName>
        <fullName evidence="1">Uncharacterized protein</fullName>
    </submittedName>
</protein>
<sequence>MRVVKPWQGAGRCSAVVVAQNPEQPWQGAGRCSAVVVAQNPEQPWQGAGRCSAVASDSKMGQGSTTDCEEAT</sequence>
<gene>
    <name evidence="1" type="ORF">OIU79_004177</name>
</gene>
<organism evidence="1 2">
    <name type="scientific">Salix purpurea</name>
    <name type="common">Purple osier willow</name>
    <dbReference type="NCBI Taxonomy" id="77065"/>
    <lineage>
        <taxon>Eukaryota</taxon>
        <taxon>Viridiplantae</taxon>
        <taxon>Streptophyta</taxon>
        <taxon>Embryophyta</taxon>
        <taxon>Tracheophyta</taxon>
        <taxon>Spermatophyta</taxon>
        <taxon>Magnoliopsida</taxon>
        <taxon>eudicotyledons</taxon>
        <taxon>Gunneridae</taxon>
        <taxon>Pentapetalae</taxon>
        <taxon>rosids</taxon>
        <taxon>fabids</taxon>
        <taxon>Malpighiales</taxon>
        <taxon>Salicaceae</taxon>
        <taxon>Saliceae</taxon>
        <taxon>Salix</taxon>
    </lineage>
</organism>
<name>A0A9Q0U9J1_SALPP</name>
<proteinExistence type="predicted"/>
<keyword evidence="2" id="KW-1185">Reference proteome</keyword>
<reference evidence="1" key="2">
    <citation type="journal article" date="2023" name="Int. J. Mol. Sci.">
        <title>De Novo Assembly and Annotation of 11 Diverse Shrub Willow (Salix) Genomes Reveals Novel Gene Organization in Sex-Linked Regions.</title>
        <authorList>
            <person name="Hyden B."/>
            <person name="Feng K."/>
            <person name="Yates T.B."/>
            <person name="Jawdy S."/>
            <person name="Cereghino C."/>
            <person name="Smart L.B."/>
            <person name="Muchero W."/>
        </authorList>
    </citation>
    <scope>NUCLEOTIDE SEQUENCE</scope>
    <source>
        <tissue evidence="1">Shoot tip</tissue>
    </source>
</reference>
<dbReference type="EMBL" id="JAPFFK010000013">
    <property type="protein sequence ID" value="KAJ6725965.1"/>
    <property type="molecule type" value="Genomic_DNA"/>
</dbReference>
<evidence type="ECO:0000313" key="2">
    <source>
        <dbReference type="Proteomes" id="UP001151532"/>
    </source>
</evidence>
<dbReference type="Proteomes" id="UP001151532">
    <property type="component" value="Chromosome 8"/>
</dbReference>
<dbReference type="AlphaFoldDB" id="A0A9Q0U9J1"/>